<dbReference type="PANTHER" id="PTHR33116">
    <property type="entry name" value="REVERSE TRANSCRIPTASE ZINC-BINDING DOMAIN-CONTAINING PROTEIN-RELATED-RELATED"/>
    <property type="match status" value="1"/>
</dbReference>
<evidence type="ECO:0000256" key="1">
    <source>
        <dbReference type="SAM" id="Phobius"/>
    </source>
</evidence>
<proteinExistence type="predicted"/>
<dbReference type="AlphaFoldDB" id="A0AAV6XZK6"/>
<keyword evidence="1" id="KW-0812">Transmembrane</keyword>
<protein>
    <recommendedName>
        <fullName evidence="4">Reverse transcriptase domain-containing protein</fullName>
    </recommendedName>
</protein>
<dbReference type="Proteomes" id="UP000826271">
    <property type="component" value="Unassembled WGS sequence"/>
</dbReference>
<name>A0AAV6XZK6_9LAMI</name>
<keyword evidence="1" id="KW-0472">Membrane</keyword>
<evidence type="ECO:0000313" key="2">
    <source>
        <dbReference type="EMBL" id="KAG8387939.1"/>
    </source>
</evidence>
<organism evidence="2 3">
    <name type="scientific">Buddleja alternifolia</name>
    <dbReference type="NCBI Taxonomy" id="168488"/>
    <lineage>
        <taxon>Eukaryota</taxon>
        <taxon>Viridiplantae</taxon>
        <taxon>Streptophyta</taxon>
        <taxon>Embryophyta</taxon>
        <taxon>Tracheophyta</taxon>
        <taxon>Spermatophyta</taxon>
        <taxon>Magnoliopsida</taxon>
        <taxon>eudicotyledons</taxon>
        <taxon>Gunneridae</taxon>
        <taxon>Pentapetalae</taxon>
        <taxon>asterids</taxon>
        <taxon>lamiids</taxon>
        <taxon>Lamiales</taxon>
        <taxon>Scrophulariaceae</taxon>
        <taxon>Buddlejeae</taxon>
        <taxon>Buddleja</taxon>
    </lineage>
</organism>
<keyword evidence="1" id="KW-1133">Transmembrane helix</keyword>
<gene>
    <name evidence="2" type="ORF">BUALT_Bualt02G0073400</name>
</gene>
<dbReference type="PANTHER" id="PTHR33116:SF86">
    <property type="entry name" value="REVERSE TRANSCRIPTASE DOMAIN-CONTAINING PROTEIN"/>
    <property type="match status" value="1"/>
</dbReference>
<evidence type="ECO:0008006" key="4">
    <source>
        <dbReference type="Google" id="ProtNLM"/>
    </source>
</evidence>
<sequence length="649" mass="73460">MLSSREKIILFPGRSPVFMVRVIILLNSSSGIFSLPLVLEALNYFTLKICGSETLRVKKLLRIHGSIKFVVLHRSFFIQKSSVLGLPLGFGIALGLDTVNVTFLLPKISSNRSKSKTIPLRITNEDLNELLKREELMWRQRAKQKWIEDGDANTRFFHLSTIIHRRYNTILSICNFDNIFVSKWQNVGACFDRFFQELFTSSLSSYPENLENLVPCMITNEDNNSLLAIPSPSEIKHTVWAMAANKTPGPTACRLCSTSLTGILLAMMLSKPVEEHNLIQGVKISRSSLPITHLMYADDLLIFGQADETNVNNIRECLEGYGSWSGQIVSKEKSIIHFSKNVPSKHHGLPFCKPASKMADYSELIDRISRKLSGWKSKCLAQVSRNVLIKSVAQSIPNYFMSLYLLPVSVCDKVDQIIRNFWWGDKEGHRGIHFRSWEFLCMPKDCGGLGLRRMKDMNRALVSKLAWGVCDDSASTWKTLLISKYLKDDQLLNQNETPRSSSKIWKSIVKGKSIVELGLCYVISAGGHIRTWEDPWIPTIEDFKPSALHLSDSDKARSYSTQFFVNQTSSTWNIDKLHSFFSHNMISEILKIRIPAPLEPRGSFGPPPNQVRFRSLVHIDRTKVLGLVKSGLGRKPSGIDFGKLNCMKD</sequence>
<accession>A0AAV6XZK6</accession>
<reference evidence="2" key="1">
    <citation type="submission" date="2019-10" db="EMBL/GenBank/DDBJ databases">
        <authorList>
            <person name="Zhang R."/>
            <person name="Pan Y."/>
            <person name="Wang J."/>
            <person name="Ma R."/>
            <person name="Yu S."/>
        </authorList>
    </citation>
    <scope>NUCLEOTIDE SEQUENCE</scope>
    <source>
        <strain evidence="2">LA-IB0</strain>
        <tissue evidence="2">Leaf</tissue>
    </source>
</reference>
<dbReference type="EMBL" id="WHWC01000002">
    <property type="protein sequence ID" value="KAG8387939.1"/>
    <property type="molecule type" value="Genomic_DNA"/>
</dbReference>
<evidence type="ECO:0000313" key="3">
    <source>
        <dbReference type="Proteomes" id="UP000826271"/>
    </source>
</evidence>
<comment type="caution">
    <text evidence="2">The sequence shown here is derived from an EMBL/GenBank/DDBJ whole genome shotgun (WGS) entry which is preliminary data.</text>
</comment>
<keyword evidence="3" id="KW-1185">Reference proteome</keyword>
<feature type="transmembrane region" description="Helical" evidence="1">
    <location>
        <begin position="20"/>
        <end position="39"/>
    </location>
</feature>